<dbReference type="EMBL" id="CP098609">
    <property type="protein sequence ID" value="USC46880.1"/>
    <property type="molecule type" value="Genomic_DNA"/>
</dbReference>
<dbReference type="SUPFAM" id="SSF52540">
    <property type="entry name" value="P-loop containing nucleoside triphosphate hydrolases"/>
    <property type="match status" value="1"/>
</dbReference>
<dbReference type="SUPFAM" id="SSF47413">
    <property type="entry name" value="lambda repressor-like DNA-binding domains"/>
    <property type="match status" value="1"/>
</dbReference>
<reference evidence="3" key="1">
    <citation type="submission" date="2021-08" db="EMBL/GenBank/DDBJ databases">
        <title>DNA methylation of m4C regulates biosynthesis of daptomycin in Streptomyces roseosporus L30.</title>
        <authorList>
            <person name="Fang J.-L."/>
        </authorList>
    </citation>
    <scope>NUCLEOTIDE SEQUENCE</scope>
    <source>
        <strain evidence="3">L30</strain>
    </source>
</reference>
<dbReference type="InterPro" id="IPR015943">
    <property type="entry name" value="WD40/YVTN_repeat-like_dom_sf"/>
</dbReference>
<evidence type="ECO:0000313" key="3">
    <source>
        <dbReference type="EMBL" id="USC46880.1"/>
    </source>
</evidence>
<dbReference type="PANTHER" id="PTHR19879">
    <property type="entry name" value="TRANSCRIPTION INITIATION FACTOR TFIID"/>
    <property type="match status" value="1"/>
</dbReference>
<dbReference type="InterPro" id="IPR011044">
    <property type="entry name" value="Quino_amine_DH_bsu"/>
</dbReference>
<feature type="domain" description="HTH cro/C1-type" evidence="2">
    <location>
        <begin position="22"/>
        <end position="77"/>
    </location>
</feature>
<dbReference type="InterPro" id="IPR011047">
    <property type="entry name" value="Quinoprotein_ADH-like_sf"/>
</dbReference>
<dbReference type="Pfam" id="PF00400">
    <property type="entry name" value="WD40"/>
    <property type="match status" value="1"/>
</dbReference>
<name>A0ABY4UU08_STRFL</name>
<dbReference type="InterPro" id="IPR001680">
    <property type="entry name" value="WD40_rpt"/>
</dbReference>
<dbReference type="PROSITE" id="PS50943">
    <property type="entry name" value="HTH_CROC1"/>
    <property type="match status" value="1"/>
</dbReference>
<feature type="region of interest" description="Disordered" evidence="1">
    <location>
        <begin position="1279"/>
        <end position="1303"/>
    </location>
</feature>
<evidence type="ECO:0000259" key="2">
    <source>
        <dbReference type="PROSITE" id="PS50943"/>
    </source>
</evidence>
<accession>A0ABY4UU08</accession>
<dbReference type="SMART" id="SM00320">
    <property type="entry name" value="WD40"/>
    <property type="match status" value="4"/>
</dbReference>
<dbReference type="SUPFAM" id="SSF50969">
    <property type="entry name" value="YVTN repeat-like/Quinoprotein amine dehydrogenase"/>
    <property type="match status" value="1"/>
</dbReference>
<dbReference type="InterPro" id="IPR027417">
    <property type="entry name" value="P-loop_NTPase"/>
</dbReference>
<dbReference type="InterPro" id="IPR049052">
    <property type="entry name" value="nSTAND1"/>
</dbReference>
<dbReference type="InterPro" id="IPR010982">
    <property type="entry name" value="Lambda_DNA-bd_dom_sf"/>
</dbReference>
<dbReference type="Pfam" id="PF20703">
    <property type="entry name" value="nSTAND1"/>
    <property type="match status" value="1"/>
</dbReference>
<dbReference type="Proteomes" id="UP001056079">
    <property type="component" value="Chromosome"/>
</dbReference>
<dbReference type="SUPFAM" id="SSF50998">
    <property type="entry name" value="Quinoprotein alcohol dehydrogenase-like"/>
    <property type="match status" value="1"/>
</dbReference>
<dbReference type="PANTHER" id="PTHR19879:SF9">
    <property type="entry name" value="TRANSCRIPTION INITIATION FACTOR TFIID SUBUNIT 5"/>
    <property type="match status" value="1"/>
</dbReference>
<dbReference type="InterPro" id="IPR001387">
    <property type="entry name" value="Cro/C1-type_HTH"/>
</dbReference>
<feature type="compositionally biased region" description="Low complexity" evidence="1">
    <location>
        <begin position="1293"/>
        <end position="1303"/>
    </location>
</feature>
<dbReference type="RefSeq" id="WP_006127714.1">
    <property type="nucleotide sequence ID" value="NZ_CP098609.1"/>
</dbReference>
<keyword evidence="4" id="KW-1185">Reference proteome</keyword>
<evidence type="ECO:0000313" key="4">
    <source>
        <dbReference type="Proteomes" id="UP001056079"/>
    </source>
</evidence>
<organism evidence="3 4">
    <name type="scientific">Streptomyces filamentosus</name>
    <name type="common">Streptomyces roseosporus</name>
    <dbReference type="NCBI Taxonomy" id="67294"/>
    <lineage>
        <taxon>Bacteria</taxon>
        <taxon>Bacillati</taxon>
        <taxon>Actinomycetota</taxon>
        <taxon>Actinomycetes</taxon>
        <taxon>Kitasatosporales</taxon>
        <taxon>Streptomycetaceae</taxon>
        <taxon>Streptomyces</taxon>
    </lineage>
</organism>
<dbReference type="SMART" id="SM00530">
    <property type="entry name" value="HTH_XRE"/>
    <property type="match status" value="1"/>
</dbReference>
<dbReference type="Pfam" id="PF13560">
    <property type="entry name" value="HTH_31"/>
    <property type="match status" value="1"/>
</dbReference>
<sequence length="1303" mass="141357">MGRRERPLEPTEGPVPRFAYELRKLRRQAGGITYREMAVKAHYSAATLAQAAAGERLPSLPVALAYVRACDGDPEEWTEQWRRAEREVAAQALAGTDEAEAPYLGLARFGTDDRERYFGRDRLIDELAELVDKRPVTLLVGASGSGKSSLLRAGLIPRLRTARPPHARPSAIRILTPGPHPAGTHAPLLAPEAMRNGCGGGAEAVVIVDQFEELFTLCADPAERARFVDLLLTAAAAGPGARIVLALRADFYGHCARHRLLADAVKDSVKLVTPMGPDELRDAIVKPAATEGLLVERALTTRIIEEVADEPGGLPLMSHALLEIWRRRRGRTLTESAYDAAGGIQGAIAHTAETLYGGLTPRQAEVARDLLLRLVTPGQGAPDTRRPTDPGAFIAGHPAEAAVVLERLARARLITLDEDVVDLAHEALLTSWPRLRDWIAEDRERLRQQHLLADAAADWESLDRDPGALYRGARLATAEEHFTHAPRGTGGLTSVEKEFLGESVAARHRERQRGRRRTTALVGVLVLALVAGLVAWQQNRTGERRRVESEARRIAAVAESLRQSDPVTSMRLSRAAWDLADLPETRSALLSGMAQKERDIFTDPDEAVRTMRRLSADGRTLLSIGARQVTEWDVGTQRRRSVMPGLGGELEKAGVPRGDTRSLPMLSNGEVVVRDLATGRPTGASPGPANAGAEMGASGRTLITYNTSENRYGIRLQDMRSGKELLTLREKRDPRAAVPPVVQSLADVNRLLVEERVPAAMEDGAFPDATVSADDRHLALCVPGKPLQVWDVAERRRLSTPWAPQATADQCLEESVHFTPDGRHLALTTGSGVRIWAIATGRERPEIRHTDLRRVTFSADGEFLVGEDGTEILLWRLRSADYPVLRYRLSGGTVTDLRVDPDEGWIRYLSGPEDSWGTEVHTLDLGRVGTARWRNRPFMSTVFSPDGALIATTHLSADDRTVHIRTMDGRTGEPLGDVLDAPCRTKPDFGPPEAHCRPLIAFNSTGTRLILAVKTSAADEPARWRATLWDTVRRRDVDSFEATKAIGVSDGGIAFGPHDRYLLLSDALGPGSATRMWDLATRTTTRTLPDVAAEVIAVNPAGTLFVNSQGQAAELPSGRAATVRSPGKARALAFSADGRYFAVGERSGRATLWDGRLQQRLGVLVSPDVATHRYVSALAFSPDGGTLAVASEENIQLWDTASNQPIGSALPSTGDTVLSLSFAADGNTLYAAGAHVPFQKYDISTGRAVETVCRRARGGLSRSDWADYVREVPYRETCPRGRAVGDATGGRSPGRASGPRPAP</sequence>
<gene>
    <name evidence="3" type="ORF">K7395_09090</name>
</gene>
<evidence type="ECO:0000256" key="1">
    <source>
        <dbReference type="SAM" id="MobiDB-lite"/>
    </source>
</evidence>
<dbReference type="Gene3D" id="2.130.10.10">
    <property type="entry name" value="YVTN repeat-like/Quinoprotein amine dehydrogenase"/>
    <property type="match status" value="3"/>
</dbReference>
<proteinExistence type="predicted"/>
<protein>
    <submittedName>
        <fullName evidence="3">Helix-turn-helix domain-containing protein</fullName>
    </submittedName>
</protein>